<evidence type="ECO:0000313" key="3">
    <source>
        <dbReference type="Proteomes" id="UP000800094"/>
    </source>
</evidence>
<dbReference type="GeneID" id="54588255"/>
<feature type="region of interest" description="Disordered" evidence="1">
    <location>
        <begin position="34"/>
        <end position="139"/>
    </location>
</feature>
<keyword evidence="3" id="KW-1185">Reference proteome</keyword>
<dbReference type="Proteomes" id="UP000800094">
    <property type="component" value="Unassembled WGS sequence"/>
</dbReference>
<evidence type="ECO:0000313" key="2">
    <source>
        <dbReference type="EMBL" id="KAF2249320.1"/>
    </source>
</evidence>
<dbReference type="EMBL" id="ML987195">
    <property type="protein sequence ID" value="KAF2249320.1"/>
    <property type="molecule type" value="Genomic_DNA"/>
</dbReference>
<dbReference type="AlphaFoldDB" id="A0A6A6IIC1"/>
<dbReference type="RefSeq" id="XP_033684324.1">
    <property type="nucleotide sequence ID" value="XM_033834925.1"/>
</dbReference>
<feature type="compositionally biased region" description="Low complexity" evidence="1">
    <location>
        <begin position="39"/>
        <end position="52"/>
    </location>
</feature>
<organism evidence="2 3">
    <name type="scientific">Trematosphaeria pertusa</name>
    <dbReference type="NCBI Taxonomy" id="390896"/>
    <lineage>
        <taxon>Eukaryota</taxon>
        <taxon>Fungi</taxon>
        <taxon>Dikarya</taxon>
        <taxon>Ascomycota</taxon>
        <taxon>Pezizomycotina</taxon>
        <taxon>Dothideomycetes</taxon>
        <taxon>Pleosporomycetidae</taxon>
        <taxon>Pleosporales</taxon>
        <taxon>Massarineae</taxon>
        <taxon>Trematosphaeriaceae</taxon>
        <taxon>Trematosphaeria</taxon>
    </lineage>
</organism>
<gene>
    <name evidence="2" type="ORF">BU26DRAFT_595090</name>
</gene>
<name>A0A6A6IIC1_9PLEO</name>
<reference evidence="2" key="1">
    <citation type="journal article" date="2020" name="Stud. Mycol.">
        <title>101 Dothideomycetes genomes: a test case for predicting lifestyles and emergence of pathogens.</title>
        <authorList>
            <person name="Haridas S."/>
            <person name="Albert R."/>
            <person name="Binder M."/>
            <person name="Bloem J."/>
            <person name="Labutti K."/>
            <person name="Salamov A."/>
            <person name="Andreopoulos B."/>
            <person name="Baker S."/>
            <person name="Barry K."/>
            <person name="Bills G."/>
            <person name="Bluhm B."/>
            <person name="Cannon C."/>
            <person name="Castanera R."/>
            <person name="Culley D."/>
            <person name="Daum C."/>
            <person name="Ezra D."/>
            <person name="Gonzalez J."/>
            <person name="Henrissat B."/>
            <person name="Kuo A."/>
            <person name="Liang C."/>
            <person name="Lipzen A."/>
            <person name="Lutzoni F."/>
            <person name="Magnuson J."/>
            <person name="Mondo S."/>
            <person name="Nolan M."/>
            <person name="Ohm R."/>
            <person name="Pangilinan J."/>
            <person name="Park H.-J."/>
            <person name="Ramirez L."/>
            <person name="Alfaro M."/>
            <person name="Sun H."/>
            <person name="Tritt A."/>
            <person name="Yoshinaga Y."/>
            <person name="Zwiers L.-H."/>
            <person name="Turgeon B."/>
            <person name="Goodwin S."/>
            <person name="Spatafora J."/>
            <person name="Crous P."/>
            <person name="Grigoriev I."/>
        </authorList>
    </citation>
    <scope>NUCLEOTIDE SEQUENCE</scope>
    <source>
        <strain evidence="2">CBS 122368</strain>
    </source>
</reference>
<evidence type="ECO:0000256" key="1">
    <source>
        <dbReference type="SAM" id="MobiDB-lite"/>
    </source>
</evidence>
<sequence length="199" mass="21937">MAPKRAAPIAASEAAFALELRDPFETLSLLRGALPLPPRNASSGSANGAGPMPAAPQPAQPIARRTTEEGYLLPASPSPPKKTPRTRAPVQFSLDPGPPSAVGTPAYYKSWAYRKRQREKKQQQAQEGQEEEEKPSLVLTFGKGKVRRASEVDERAEKKKSLVLVFGKGRGNVRPASRKRKVDERTRKFNRRVQFLRGE</sequence>
<proteinExistence type="predicted"/>
<accession>A0A6A6IIC1</accession>
<protein>
    <submittedName>
        <fullName evidence="2">Uncharacterized protein</fullName>
    </submittedName>
</protein>